<keyword evidence="6" id="KW-0808">Transferase</keyword>
<name>A0A8T0GYG7_CERPU</name>
<dbReference type="EMBL" id="CM026429">
    <property type="protein sequence ID" value="KAG0563495.1"/>
    <property type="molecule type" value="Genomic_DNA"/>
</dbReference>
<evidence type="ECO:0000313" key="8">
    <source>
        <dbReference type="Proteomes" id="UP000822688"/>
    </source>
</evidence>
<evidence type="ECO:0000313" key="7">
    <source>
        <dbReference type="EMBL" id="KAG0563495.1"/>
    </source>
</evidence>
<evidence type="ECO:0000256" key="6">
    <source>
        <dbReference type="RuleBase" id="RU366043"/>
    </source>
</evidence>
<reference evidence="7" key="1">
    <citation type="submission" date="2020-06" db="EMBL/GenBank/DDBJ databases">
        <title>WGS assembly of Ceratodon purpureus strain R40.</title>
        <authorList>
            <person name="Carey S.B."/>
            <person name="Jenkins J."/>
            <person name="Shu S."/>
            <person name="Lovell J.T."/>
            <person name="Sreedasyam A."/>
            <person name="Maumus F."/>
            <person name="Tiley G.P."/>
            <person name="Fernandez-Pozo N."/>
            <person name="Barry K."/>
            <person name="Chen C."/>
            <person name="Wang M."/>
            <person name="Lipzen A."/>
            <person name="Daum C."/>
            <person name="Saski C.A."/>
            <person name="Payton A.C."/>
            <person name="Mcbreen J.C."/>
            <person name="Conrad R.E."/>
            <person name="Kollar L.M."/>
            <person name="Olsson S."/>
            <person name="Huttunen S."/>
            <person name="Landis J.B."/>
            <person name="Wickett N.J."/>
            <person name="Johnson M.G."/>
            <person name="Rensing S.A."/>
            <person name="Grimwood J."/>
            <person name="Schmutz J."/>
            <person name="Mcdaniel S.F."/>
        </authorList>
    </citation>
    <scope>NUCLEOTIDE SEQUENCE</scope>
    <source>
        <strain evidence="7">R40</strain>
    </source>
</reference>
<dbReference type="AlphaFoldDB" id="A0A8T0GYG7"/>
<dbReference type="InterPro" id="IPR004159">
    <property type="entry name" value="Put_SAM_MeTrfase"/>
</dbReference>
<dbReference type="GO" id="GO:0032259">
    <property type="term" value="P:methylation"/>
    <property type="evidence" value="ECO:0007669"/>
    <property type="project" value="UniProtKB-KW"/>
</dbReference>
<dbReference type="GO" id="GO:0005802">
    <property type="term" value="C:trans-Golgi network"/>
    <property type="evidence" value="ECO:0007669"/>
    <property type="project" value="TreeGrafter"/>
</dbReference>
<evidence type="ECO:0000256" key="4">
    <source>
        <dbReference type="ARBA" id="ARBA00022968"/>
    </source>
</evidence>
<dbReference type="GO" id="GO:0008168">
    <property type="term" value="F:methyltransferase activity"/>
    <property type="evidence" value="ECO:0007669"/>
    <property type="project" value="UniProtKB-UniRule"/>
</dbReference>
<dbReference type="Pfam" id="PF03141">
    <property type="entry name" value="Methyltransf_29"/>
    <property type="match status" value="1"/>
</dbReference>
<comment type="caution">
    <text evidence="7">The sequence shown here is derived from an EMBL/GenBank/DDBJ whole genome shotgun (WGS) entry which is preliminary data.</text>
</comment>
<evidence type="ECO:0000256" key="1">
    <source>
        <dbReference type="ARBA" id="ARBA00004606"/>
    </source>
</evidence>
<accession>A0A8T0GYG7</accession>
<protein>
    <recommendedName>
        <fullName evidence="6">Methyltransferase</fullName>
        <ecNumber evidence="6">2.1.1.-</ecNumber>
    </recommendedName>
</protein>
<dbReference type="Gene3D" id="3.40.50.150">
    <property type="entry name" value="Vaccinia Virus protein VP39"/>
    <property type="match status" value="2"/>
</dbReference>
<keyword evidence="6" id="KW-0812">Transmembrane</keyword>
<comment type="subcellular location">
    <subcellularLocation>
        <location evidence="5">Endomembrane system</location>
        <topology evidence="5">Single-pass membrane protein</topology>
    </subcellularLocation>
    <subcellularLocation>
        <location evidence="1 6">Membrane</location>
        <topology evidence="1 6">Single-pass type II membrane protein</topology>
    </subcellularLocation>
</comment>
<organism evidence="7 8">
    <name type="scientific">Ceratodon purpureus</name>
    <name type="common">Fire moss</name>
    <name type="synonym">Dicranum purpureum</name>
    <dbReference type="NCBI Taxonomy" id="3225"/>
    <lineage>
        <taxon>Eukaryota</taxon>
        <taxon>Viridiplantae</taxon>
        <taxon>Streptophyta</taxon>
        <taxon>Embryophyta</taxon>
        <taxon>Bryophyta</taxon>
        <taxon>Bryophytina</taxon>
        <taxon>Bryopsida</taxon>
        <taxon>Dicranidae</taxon>
        <taxon>Pseudoditrichales</taxon>
        <taxon>Ditrichaceae</taxon>
        <taxon>Ceratodon</taxon>
    </lineage>
</organism>
<keyword evidence="6" id="KW-0325">Glycoprotein</keyword>
<dbReference type="InterPro" id="IPR029063">
    <property type="entry name" value="SAM-dependent_MTases_sf"/>
</dbReference>
<dbReference type="GO" id="GO:0016020">
    <property type="term" value="C:membrane"/>
    <property type="evidence" value="ECO:0007669"/>
    <property type="project" value="UniProtKB-SubCell"/>
</dbReference>
<proteinExistence type="inferred from homology"/>
<comment type="similarity">
    <text evidence="2 6">Belongs to the methyltransferase superfamily.</text>
</comment>
<dbReference type="Proteomes" id="UP000822688">
    <property type="component" value="Chromosome 8"/>
</dbReference>
<keyword evidence="8" id="KW-1185">Reference proteome</keyword>
<keyword evidence="4 6" id="KW-0735">Signal-anchor</keyword>
<dbReference type="EC" id="2.1.1.-" evidence="6"/>
<feature type="transmembrane region" description="Helical" evidence="6">
    <location>
        <begin position="30"/>
        <end position="49"/>
    </location>
</feature>
<dbReference type="FunFam" id="3.40.50.150:FF:000728">
    <property type="entry name" value="Predicted protein"/>
    <property type="match status" value="1"/>
</dbReference>
<dbReference type="PANTHER" id="PTHR10108:SF1058">
    <property type="entry name" value="METHYLTRANSFERASE PMT18-RELATED"/>
    <property type="match status" value="1"/>
</dbReference>
<evidence type="ECO:0000256" key="3">
    <source>
        <dbReference type="ARBA" id="ARBA00022603"/>
    </source>
</evidence>
<keyword evidence="6" id="KW-1133">Transmembrane helix</keyword>
<keyword evidence="3 6" id="KW-0489">Methyltransferase</keyword>
<keyword evidence="6" id="KW-0472">Membrane</keyword>
<dbReference type="GO" id="GO:0005768">
    <property type="term" value="C:endosome"/>
    <property type="evidence" value="ECO:0007669"/>
    <property type="project" value="TreeGrafter"/>
</dbReference>
<sequence length="636" mass="71758">MASKTFMGILGNGPLSPKIHTAELAKRKKVTWIVIVGGLCCFFYILGSWQNSPVELPSSSFRDLKLVRPPCKESGGLDFATHHSSLSSDSGANYTTFEPCDMKFSEYTPCEDTERSLKYPREKLIYRERHCPGKDELLKCLIPAPSGYKNPLPWPQSRDYTWFANTPHKELTVEKAIQKWVQFQGEKLHFPGGGTFSAGGADKYIDDIAALIPLNDGSIRTAIDTGCGVASWGAYLLRKNVLTMSFAPRDTHVSQIQFALERGVPAILGIMAENRMPYPARSFDMAHCSRCLIPWAKYDSLYLIEVDRVLRPGGFWILSGPPINWKTHYKGWQRTQEDLKAEQDGIEEAARNLCWKKHAERDNLAIWQKPLNHAECEQQRQRDQNLRPHICSRAENPDTAWYRKMETCITPLPEVLDKKEVAGGALAKWPARLTAVPPRIASGSIPGITAESFRDDTQLWAKRVNYYKTSLITPLASGRYRNIMDMNAGLGSFAAALVKDPVWVMNVMPSDAKDNTLGVIYERGLIGTYQNWCEAFSTYPRTYDLIHASGVFSMYQDRCDIVDILLEMDRILRPEGAVIIRDEVDVLNKVMMISQGMRWETRMADHEDGPLVREKILVGVKTYWVGSDLETTGAST</sequence>
<dbReference type="SUPFAM" id="SSF53335">
    <property type="entry name" value="S-adenosyl-L-methionine-dependent methyltransferases"/>
    <property type="match status" value="2"/>
</dbReference>
<gene>
    <name evidence="7" type="ORF">KC19_8G035700</name>
</gene>
<evidence type="ECO:0000256" key="5">
    <source>
        <dbReference type="ARBA" id="ARBA00037847"/>
    </source>
</evidence>
<dbReference type="PANTHER" id="PTHR10108">
    <property type="entry name" value="SAM-DEPENDENT METHYLTRANSFERASE"/>
    <property type="match status" value="1"/>
</dbReference>
<evidence type="ECO:0000256" key="2">
    <source>
        <dbReference type="ARBA" id="ARBA00008361"/>
    </source>
</evidence>